<evidence type="ECO:0000256" key="2">
    <source>
        <dbReference type="ARBA" id="ARBA00022723"/>
    </source>
</evidence>
<dbReference type="CDD" id="cd07742">
    <property type="entry name" value="metallo-hydrolase-like_MBL-fold"/>
    <property type="match status" value="1"/>
</dbReference>
<sequence length="301" mass="34406">MRIHHLNCTTMCPPGRRLMDGRKGFAGPAALTCHCLLVEGARGLILVDTGFGLQDVLNPRPRLAPMFLDVLCRPRLIEESTAIRQIERLGFKAEDVRDIVLTHLDFDHAGGLDDFPQARVHLLADEYLQASAQATPLDRRRFRPLQWIHEEHWVTYPTGGSADRWFGFECVRDLKGLPPEILLVPLVGHTLGHAGVAIQSDDGWLLHAGDAYFYHGEMAPDRYRCTPGLRFYQKLMQKDGYMRWYNLRRLRELVRNHGRDVTVFCAHDSLEFELLEEHEKAPIESPLRGFIESQTEPTLHA</sequence>
<keyword evidence="2" id="KW-0479">Metal-binding</keyword>
<reference evidence="6 7" key="1">
    <citation type="submission" date="2021-02" db="EMBL/GenBank/DDBJ databases">
        <title>De Novo genome assembly of isolated myxobacteria.</title>
        <authorList>
            <person name="Stevens D.C."/>
        </authorList>
    </citation>
    <scope>NUCLEOTIDE SEQUENCE [LARGE SCALE GENOMIC DNA]</scope>
    <source>
        <strain evidence="7">SCPEA02</strain>
    </source>
</reference>
<gene>
    <name evidence="6" type="ORF">JY651_40380</name>
</gene>
<dbReference type="SUPFAM" id="SSF56281">
    <property type="entry name" value="Metallo-hydrolase/oxidoreductase"/>
    <property type="match status" value="1"/>
</dbReference>
<feature type="domain" description="Metallo-beta-lactamase" evidence="5">
    <location>
        <begin position="32"/>
        <end position="267"/>
    </location>
</feature>
<evidence type="ECO:0000313" key="7">
    <source>
        <dbReference type="Proteomes" id="UP000662747"/>
    </source>
</evidence>
<dbReference type="PANTHER" id="PTHR42978:SF3">
    <property type="entry name" value="BLR3078 PROTEIN"/>
    <property type="match status" value="1"/>
</dbReference>
<evidence type="ECO:0000256" key="3">
    <source>
        <dbReference type="ARBA" id="ARBA00022801"/>
    </source>
</evidence>
<dbReference type="SMART" id="SM00849">
    <property type="entry name" value="Lactamase_B"/>
    <property type="match status" value="1"/>
</dbReference>
<protein>
    <submittedName>
        <fullName evidence="6">MBL fold metallo-hydrolase</fullName>
    </submittedName>
</protein>
<evidence type="ECO:0000256" key="4">
    <source>
        <dbReference type="ARBA" id="ARBA00022833"/>
    </source>
</evidence>
<keyword evidence="7" id="KW-1185">Reference proteome</keyword>
<evidence type="ECO:0000256" key="1">
    <source>
        <dbReference type="ARBA" id="ARBA00007749"/>
    </source>
</evidence>
<evidence type="ECO:0000259" key="5">
    <source>
        <dbReference type="SMART" id="SM00849"/>
    </source>
</evidence>
<dbReference type="PANTHER" id="PTHR42978">
    <property type="entry name" value="QUORUM-QUENCHING LACTONASE YTNP-RELATED-RELATED"/>
    <property type="match status" value="1"/>
</dbReference>
<dbReference type="Pfam" id="PF00753">
    <property type="entry name" value="Lactamase_B"/>
    <property type="match status" value="1"/>
</dbReference>
<dbReference type="Gene3D" id="3.60.15.10">
    <property type="entry name" value="Ribonuclease Z/Hydroxyacylglutathione hydrolase-like"/>
    <property type="match status" value="1"/>
</dbReference>
<keyword evidence="3" id="KW-0378">Hydrolase</keyword>
<accession>A0ABX7NV87</accession>
<organism evidence="6 7">
    <name type="scientific">Pyxidicoccus parkwayensis</name>
    <dbReference type="NCBI Taxonomy" id="2813578"/>
    <lineage>
        <taxon>Bacteria</taxon>
        <taxon>Pseudomonadati</taxon>
        <taxon>Myxococcota</taxon>
        <taxon>Myxococcia</taxon>
        <taxon>Myxococcales</taxon>
        <taxon>Cystobacterineae</taxon>
        <taxon>Myxococcaceae</taxon>
        <taxon>Pyxidicoccus</taxon>
    </lineage>
</organism>
<dbReference type="EMBL" id="CP071090">
    <property type="protein sequence ID" value="QSQ21382.1"/>
    <property type="molecule type" value="Genomic_DNA"/>
</dbReference>
<dbReference type="RefSeq" id="WP_206722960.1">
    <property type="nucleotide sequence ID" value="NZ_CP071090.1"/>
</dbReference>
<comment type="similarity">
    <text evidence="1">Belongs to the metallo-beta-lactamase superfamily.</text>
</comment>
<keyword evidence="4" id="KW-0862">Zinc</keyword>
<name>A0ABX7NV87_9BACT</name>
<proteinExistence type="inferred from homology"/>
<dbReference type="InterPro" id="IPR036866">
    <property type="entry name" value="RibonucZ/Hydroxyglut_hydro"/>
</dbReference>
<evidence type="ECO:0000313" key="6">
    <source>
        <dbReference type="EMBL" id="QSQ21382.1"/>
    </source>
</evidence>
<dbReference type="InterPro" id="IPR051013">
    <property type="entry name" value="MBL_superfamily_lactonases"/>
</dbReference>
<dbReference type="Proteomes" id="UP000662747">
    <property type="component" value="Chromosome"/>
</dbReference>
<dbReference type="InterPro" id="IPR001279">
    <property type="entry name" value="Metallo-B-lactamas"/>
</dbReference>